<comment type="caution">
    <text evidence="3">The sequence shown here is derived from an EMBL/GenBank/DDBJ whole genome shotgun (WGS) entry which is preliminary data.</text>
</comment>
<name>A0ABV8X6E6_9LACT</name>
<dbReference type="Gene3D" id="3.10.580.10">
    <property type="entry name" value="CBS-domain"/>
    <property type="match status" value="1"/>
</dbReference>
<dbReference type="CDD" id="cd02205">
    <property type="entry name" value="CBS_pair_SF"/>
    <property type="match status" value="1"/>
</dbReference>
<dbReference type="SMART" id="SM00116">
    <property type="entry name" value="CBS"/>
    <property type="match status" value="2"/>
</dbReference>
<reference evidence="4" key="1">
    <citation type="journal article" date="2019" name="Int. J. Syst. Evol. Microbiol.">
        <title>The Global Catalogue of Microorganisms (GCM) 10K type strain sequencing project: providing services to taxonomists for standard genome sequencing and annotation.</title>
        <authorList>
            <consortium name="The Broad Institute Genomics Platform"/>
            <consortium name="The Broad Institute Genome Sequencing Center for Infectious Disease"/>
            <person name="Wu L."/>
            <person name="Ma J."/>
        </authorList>
    </citation>
    <scope>NUCLEOTIDE SEQUENCE [LARGE SCALE GENOMIC DNA]</scope>
    <source>
        <strain evidence="4">CCUG 59778</strain>
    </source>
</reference>
<keyword evidence="4" id="KW-1185">Reference proteome</keyword>
<dbReference type="Proteomes" id="UP001595817">
    <property type="component" value="Unassembled WGS sequence"/>
</dbReference>
<dbReference type="SUPFAM" id="SSF54631">
    <property type="entry name" value="CBS-domain pair"/>
    <property type="match status" value="1"/>
</dbReference>
<evidence type="ECO:0000259" key="2">
    <source>
        <dbReference type="PROSITE" id="PS51371"/>
    </source>
</evidence>
<dbReference type="EMBL" id="JBHSEC010000019">
    <property type="protein sequence ID" value="MFC4410985.1"/>
    <property type="molecule type" value="Genomic_DNA"/>
</dbReference>
<evidence type="ECO:0000313" key="4">
    <source>
        <dbReference type="Proteomes" id="UP001595817"/>
    </source>
</evidence>
<protein>
    <submittedName>
        <fullName evidence="3">HPP family protein</fullName>
    </submittedName>
</protein>
<accession>A0ABV8X6E6</accession>
<dbReference type="PROSITE" id="PS51371">
    <property type="entry name" value="CBS"/>
    <property type="match status" value="1"/>
</dbReference>
<evidence type="ECO:0000313" key="3">
    <source>
        <dbReference type="EMBL" id="MFC4410985.1"/>
    </source>
</evidence>
<dbReference type="RefSeq" id="WP_378156134.1">
    <property type="nucleotide sequence ID" value="NZ_JBHSEC010000019.1"/>
</dbReference>
<proteinExistence type="predicted"/>
<sequence>MIPKEKCFTIQIGDSVQKVLEILEMKQVDALPVLDGQNYVGIVTRFHVYRAFYDLDMNKESFLEERIVSDIIKKRETVLQLEDVFEKALIALNDFPIAAVTEGDKFLGIVTRYDVLHQFKSAFGMDRAGVRITFSSVESDGRIAKLSDIIQKYHESVISLVTFDETDKLIRRIVLKIEKRDNLQKFLNELDDSGFRVLHIAED</sequence>
<dbReference type="InterPro" id="IPR000644">
    <property type="entry name" value="CBS_dom"/>
</dbReference>
<gene>
    <name evidence="3" type="ORF">ACFOZY_11200</name>
</gene>
<dbReference type="Pfam" id="PF00571">
    <property type="entry name" value="CBS"/>
    <property type="match status" value="1"/>
</dbReference>
<feature type="domain" description="CBS" evidence="2">
    <location>
        <begin position="1"/>
        <end position="60"/>
    </location>
</feature>
<evidence type="ECO:0000256" key="1">
    <source>
        <dbReference type="PROSITE-ProRule" id="PRU00703"/>
    </source>
</evidence>
<dbReference type="InterPro" id="IPR046342">
    <property type="entry name" value="CBS_dom_sf"/>
</dbReference>
<organism evidence="3 4">
    <name type="scientific">Chungangia koreensis</name>
    <dbReference type="NCBI Taxonomy" id="752657"/>
    <lineage>
        <taxon>Bacteria</taxon>
        <taxon>Bacillati</taxon>
        <taxon>Bacillota</taxon>
        <taxon>Bacilli</taxon>
        <taxon>Lactobacillales</taxon>
        <taxon>Chungangia</taxon>
    </lineage>
</organism>
<keyword evidence="1" id="KW-0129">CBS domain</keyword>